<name>A0A9X1NAY8_9ACTN</name>
<dbReference type="RefSeq" id="WP_231438628.1">
    <property type="nucleotide sequence ID" value="NZ_JAJOMB010000001.1"/>
</dbReference>
<organism evidence="2 3">
    <name type="scientific">Kineosporia babensis</name>
    <dbReference type="NCBI Taxonomy" id="499548"/>
    <lineage>
        <taxon>Bacteria</taxon>
        <taxon>Bacillati</taxon>
        <taxon>Actinomycetota</taxon>
        <taxon>Actinomycetes</taxon>
        <taxon>Kineosporiales</taxon>
        <taxon>Kineosporiaceae</taxon>
        <taxon>Kineosporia</taxon>
    </lineage>
</organism>
<comment type="caution">
    <text evidence="2">The sequence shown here is derived from an EMBL/GenBank/DDBJ whole genome shotgun (WGS) entry which is preliminary data.</text>
</comment>
<dbReference type="EMBL" id="JAJOMB010000001">
    <property type="protein sequence ID" value="MCD5309708.1"/>
    <property type="molecule type" value="Genomic_DNA"/>
</dbReference>
<dbReference type="Gene3D" id="3.20.20.10">
    <property type="entry name" value="Alanine racemase"/>
    <property type="match status" value="1"/>
</dbReference>
<dbReference type="InterPro" id="IPR001608">
    <property type="entry name" value="Ala_racemase_N"/>
</dbReference>
<dbReference type="Pfam" id="PF01168">
    <property type="entry name" value="Ala_racemase_N"/>
    <property type="match status" value="1"/>
</dbReference>
<dbReference type="InterPro" id="IPR029066">
    <property type="entry name" value="PLP-binding_barrel"/>
</dbReference>
<evidence type="ECO:0000313" key="3">
    <source>
        <dbReference type="Proteomes" id="UP001138997"/>
    </source>
</evidence>
<evidence type="ECO:0000259" key="1">
    <source>
        <dbReference type="Pfam" id="PF01168"/>
    </source>
</evidence>
<accession>A0A9X1NAY8</accession>
<dbReference type="SUPFAM" id="SSF51419">
    <property type="entry name" value="PLP-binding barrel"/>
    <property type="match status" value="1"/>
</dbReference>
<sequence length="351" mass="37662">MTFRLSIDEPRWQSGVRRAAQQLPGLVPVIKGNGYGFGRERLAQLSARLGVDTVAVGTESEIASVRRFFHGTIAVMAPLTLADLRSSTPAIGVLRTVAHADVVRRLAELDGPEVVLELDSPVHRHGVTLTELPELAEPLRRVRLAGVAMHLPSGGDRRRVLDSVHQALAALRAAGITVSTLWVSHLSASELASIQGVEVRPRVGTSLWLSDRQSFTVTGTVLDVRRMPPRQAVGYRQRRFSGGTLLVVSGGTAHGVGLYASAAHAGLRDALKGAVLGAVRGAGWAPSPFHWQGHRLNFADVAHMQVSMLAVPEHRAAPAVGDRLICDTRMTVSTFDAVELDPQRPEFTAAS</sequence>
<dbReference type="AlphaFoldDB" id="A0A9X1NAY8"/>
<gene>
    <name evidence="2" type="ORF">LR394_02285</name>
</gene>
<evidence type="ECO:0000313" key="2">
    <source>
        <dbReference type="EMBL" id="MCD5309708.1"/>
    </source>
</evidence>
<feature type="domain" description="Alanine racemase N-terminal" evidence="1">
    <location>
        <begin position="14"/>
        <end position="190"/>
    </location>
</feature>
<proteinExistence type="predicted"/>
<dbReference type="Proteomes" id="UP001138997">
    <property type="component" value="Unassembled WGS sequence"/>
</dbReference>
<protein>
    <submittedName>
        <fullName evidence="2">Alanine racemase</fullName>
    </submittedName>
</protein>
<keyword evidence="3" id="KW-1185">Reference proteome</keyword>
<reference evidence="2" key="1">
    <citation type="submission" date="2021-11" db="EMBL/GenBank/DDBJ databases">
        <title>Streptomyces corallinus and Kineosporia corallina sp. nov., two new coral-derived marine actinobacteria.</title>
        <authorList>
            <person name="Buangrab K."/>
            <person name="Sutthacheep M."/>
            <person name="Yeemin T."/>
            <person name="Harunari E."/>
            <person name="Igarashi Y."/>
            <person name="Sripreechasak P."/>
            <person name="Kanchanasin P."/>
            <person name="Tanasupawat S."/>
            <person name="Phongsopitanun W."/>
        </authorList>
    </citation>
    <scope>NUCLEOTIDE SEQUENCE</scope>
    <source>
        <strain evidence="2">JCM 31032</strain>
    </source>
</reference>